<dbReference type="PANTHER" id="PTHR13914">
    <property type="entry name" value="PROLINE OXIDASE"/>
    <property type="match status" value="1"/>
</dbReference>
<dbReference type="PIRSF" id="PIRSF000196">
    <property type="entry name" value="Pro_dehydrog"/>
    <property type="match status" value="1"/>
</dbReference>
<keyword evidence="6" id="KW-0560">Oxidoreductase</keyword>
<evidence type="ECO:0000256" key="6">
    <source>
        <dbReference type="ARBA" id="ARBA00023002"/>
    </source>
</evidence>
<feature type="binding site" evidence="9">
    <location>
        <position position="322"/>
    </location>
    <ligand>
        <name>substrate</name>
    </ligand>
</feature>
<comment type="pathway">
    <text evidence="1">Amino-acid degradation; L-proline degradation into L-glutamate; L-glutamate from L-proline: step 1/2.</text>
</comment>
<evidence type="ECO:0000256" key="5">
    <source>
        <dbReference type="ARBA" id="ARBA00022827"/>
    </source>
</evidence>
<dbReference type="PANTHER" id="PTHR13914:SF0">
    <property type="entry name" value="PROLINE DEHYDROGENASE 1, MITOCHONDRIAL"/>
    <property type="match status" value="1"/>
</dbReference>
<dbReference type="GO" id="GO:0010133">
    <property type="term" value="P:L-proline catabolic process to L-glutamate"/>
    <property type="evidence" value="ECO:0007669"/>
    <property type="project" value="UniProtKB-UniPathway"/>
</dbReference>
<feature type="binding site" evidence="9">
    <location>
        <position position="323"/>
    </location>
    <ligand>
        <name>substrate</name>
    </ligand>
</feature>
<reference evidence="13" key="1">
    <citation type="submission" date="2016-10" db="EMBL/GenBank/DDBJ databases">
        <authorList>
            <person name="Varghese N."/>
            <person name="Submissions S."/>
        </authorList>
    </citation>
    <scope>NUCLEOTIDE SEQUENCE [LARGE SCALE GENOMIC DNA]</scope>
    <source>
        <strain evidence="13">CGMCC 4.6856</strain>
    </source>
</reference>
<dbReference type="Gene3D" id="3.20.20.220">
    <property type="match status" value="1"/>
</dbReference>
<dbReference type="Proteomes" id="UP000198504">
    <property type="component" value="Unassembled WGS sequence"/>
</dbReference>
<sequence>MVSSTAAGLNPSSGALSRLRDRVPALGNPLRPLLLAAGRSTLLRRVVTALPVTRSVVRRYVPGEGQDAVVDATRDILASGRAISIDHLGEDTSDPAQAEATVQAYLALLAAFGRLDVPAGLPVPALEVSLKLSALGQFLPQDGHAVALANARRICSAAEAVGAWVNVDAEDHTTTDSTLSIVRELRADHPSVATVLQAYLRRTEDDCRTLAGEGSRIRLCKGAYAEPADVAFQRSEEVDDSYRRCLEVLFTGDGYPMVASHDPAMIDAAHDLARRTGRADDSYEFQMLYGIRDDEQRRLAADGHTVRVYTPYGDEWYGYFMRRLAERPANLLFFLRSLVPSRSH</sequence>
<dbReference type="SUPFAM" id="SSF51730">
    <property type="entry name" value="FAD-linked oxidoreductase"/>
    <property type="match status" value="1"/>
</dbReference>
<evidence type="ECO:0000313" key="12">
    <source>
        <dbReference type="EMBL" id="SER12981.1"/>
    </source>
</evidence>
<dbReference type="Pfam" id="PF01619">
    <property type="entry name" value="Pro_dh"/>
    <property type="match status" value="1"/>
</dbReference>
<organism evidence="12 13">
    <name type="scientific">Microlunatus flavus</name>
    <dbReference type="NCBI Taxonomy" id="1036181"/>
    <lineage>
        <taxon>Bacteria</taxon>
        <taxon>Bacillati</taxon>
        <taxon>Actinomycetota</taxon>
        <taxon>Actinomycetes</taxon>
        <taxon>Propionibacteriales</taxon>
        <taxon>Propionibacteriaceae</taxon>
        <taxon>Microlunatus</taxon>
    </lineage>
</organism>
<protein>
    <recommendedName>
        <fullName evidence="2">proline dehydrogenase</fullName>
        <ecNumber evidence="2">1.5.5.2</ecNumber>
    </recommendedName>
</protein>
<evidence type="ECO:0000256" key="7">
    <source>
        <dbReference type="ARBA" id="ARBA00023062"/>
    </source>
</evidence>
<dbReference type="InterPro" id="IPR008219">
    <property type="entry name" value="PRODH_bac_arc"/>
</dbReference>
<feature type="binding site" evidence="10">
    <location>
        <position position="197"/>
    </location>
    <ligand>
        <name>FAD</name>
        <dbReference type="ChEBI" id="CHEBI:57692"/>
    </ligand>
</feature>
<evidence type="ECO:0000256" key="1">
    <source>
        <dbReference type="ARBA" id="ARBA00004739"/>
    </source>
</evidence>
<keyword evidence="4 10" id="KW-0547">Nucleotide-binding</keyword>
<dbReference type="AlphaFoldDB" id="A0A1H9LNB3"/>
<proteinExistence type="predicted"/>
<keyword evidence="13" id="KW-1185">Reference proteome</keyword>
<dbReference type="InterPro" id="IPR002872">
    <property type="entry name" value="Proline_DH_dom"/>
</dbReference>
<dbReference type="GO" id="GO:0000166">
    <property type="term" value="F:nucleotide binding"/>
    <property type="evidence" value="ECO:0007669"/>
    <property type="project" value="UniProtKB-KW"/>
</dbReference>
<evidence type="ECO:0000256" key="8">
    <source>
        <dbReference type="ARBA" id="ARBA00048779"/>
    </source>
</evidence>
<keyword evidence="3" id="KW-0285">Flavoprotein</keyword>
<evidence type="ECO:0000259" key="11">
    <source>
        <dbReference type="Pfam" id="PF01619"/>
    </source>
</evidence>
<keyword evidence="5 10" id="KW-0274">FAD</keyword>
<name>A0A1H9LNB3_9ACTN</name>
<gene>
    <name evidence="12" type="ORF">SAMN05421756_10938</name>
</gene>
<feature type="binding site" evidence="10">
    <location>
        <begin position="260"/>
        <end position="261"/>
    </location>
    <ligand>
        <name>FAD</name>
        <dbReference type="ChEBI" id="CHEBI:57692"/>
    </ligand>
</feature>
<comment type="cofactor">
    <cofactor evidence="10">
        <name>FAD</name>
        <dbReference type="ChEBI" id="CHEBI:57692"/>
    </cofactor>
    <text evidence="10">Binds 1 FAD per subunit.</text>
</comment>
<dbReference type="EC" id="1.5.5.2" evidence="2"/>
<feature type="domain" description="Proline dehydrogenase" evidence="11">
    <location>
        <begin position="76"/>
        <end position="331"/>
    </location>
</feature>
<feature type="binding site" evidence="10">
    <location>
        <begin position="221"/>
        <end position="223"/>
    </location>
    <ligand>
        <name>FAD</name>
        <dbReference type="ChEBI" id="CHEBI:57692"/>
    </ligand>
</feature>
<evidence type="ECO:0000256" key="10">
    <source>
        <dbReference type="PIRSR" id="PIRSR000196-2"/>
    </source>
</evidence>
<feature type="binding site" evidence="9">
    <location>
        <position position="131"/>
    </location>
    <ligand>
        <name>substrate</name>
    </ligand>
</feature>
<dbReference type="GO" id="GO:0004657">
    <property type="term" value="F:proline dehydrogenase activity"/>
    <property type="evidence" value="ECO:0007669"/>
    <property type="project" value="UniProtKB-EC"/>
</dbReference>
<keyword evidence="7" id="KW-0642">Proline metabolism</keyword>
<dbReference type="InterPro" id="IPR029041">
    <property type="entry name" value="FAD-linked_oxidoreductase-like"/>
</dbReference>
<evidence type="ECO:0000256" key="4">
    <source>
        <dbReference type="ARBA" id="ARBA00022741"/>
    </source>
</evidence>
<dbReference type="STRING" id="1036181.SAMN05421756_10938"/>
<dbReference type="UniPathway" id="UPA00261">
    <property type="reaction ID" value="UER00373"/>
</dbReference>
<dbReference type="InterPro" id="IPR015659">
    <property type="entry name" value="Proline_oxidase"/>
</dbReference>
<evidence type="ECO:0000256" key="2">
    <source>
        <dbReference type="ARBA" id="ARBA00012695"/>
    </source>
</evidence>
<dbReference type="EMBL" id="FOFA01000009">
    <property type="protein sequence ID" value="SER12981.1"/>
    <property type="molecule type" value="Genomic_DNA"/>
</dbReference>
<dbReference type="RefSeq" id="WP_232506485.1">
    <property type="nucleotide sequence ID" value="NZ_FOFA01000009.1"/>
</dbReference>
<evidence type="ECO:0000256" key="3">
    <source>
        <dbReference type="ARBA" id="ARBA00022630"/>
    </source>
</evidence>
<evidence type="ECO:0000256" key="9">
    <source>
        <dbReference type="PIRSR" id="PIRSR000196-1"/>
    </source>
</evidence>
<comment type="catalytic activity">
    <reaction evidence="8">
        <text>L-proline + a quinone = (S)-1-pyrroline-5-carboxylate + a quinol + H(+)</text>
        <dbReference type="Rhea" id="RHEA:23784"/>
        <dbReference type="ChEBI" id="CHEBI:15378"/>
        <dbReference type="ChEBI" id="CHEBI:17388"/>
        <dbReference type="ChEBI" id="CHEBI:24646"/>
        <dbReference type="ChEBI" id="CHEBI:60039"/>
        <dbReference type="ChEBI" id="CHEBI:132124"/>
        <dbReference type="EC" id="1.5.5.2"/>
    </reaction>
</comment>
<accession>A0A1H9LNB3</accession>
<evidence type="ECO:0000313" key="13">
    <source>
        <dbReference type="Proteomes" id="UP000198504"/>
    </source>
</evidence>